<sequence>MTAFSICSTTTLSARMLCMANGRPPVNRTPGTELKLRA</sequence>
<proteinExistence type="predicted"/>
<dbReference type="AlphaFoldDB" id="A0A0E9QY74"/>
<organism evidence="1">
    <name type="scientific">Anguilla anguilla</name>
    <name type="common">European freshwater eel</name>
    <name type="synonym">Muraena anguilla</name>
    <dbReference type="NCBI Taxonomy" id="7936"/>
    <lineage>
        <taxon>Eukaryota</taxon>
        <taxon>Metazoa</taxon>
        <taxon>Chordata</taxon>
        <taxon>Craniata</taxon>
        <taxon>Vertebrata</taxon>
        <taxon>Euteleostomi</taxon>
        <taxon>Actinopterygii</taxon>
        <taxon>Neopterygii</taxon>
        <taxon>Teleostei</taxon>
        <taxon>Anguilliformes</taxon>
        <taxon>Anguillidae</taxon>
        <taxon>Anguilla</taxon>
    </lineage>
</organism>
<name>A0A0E9QY74_ANGAN</name>
<protein>
    <submittedName>
        <fullName evidence="1">Uncharacterized protein</fullName>
    </submittedName>
</protein>
<dbReference type="EMBL" id="GBXM01087362">
    <property type="protein sequence ID" value="JAH21215.1"/>
    <property type="molecule type" value="Transcribed_RNA"/>
</dbReference>
<reference evidence="1" key="1">
    <citation type="submission" date="2014-11" db="EMBL/GenBank/DDBJ databases">
        <authorList>
            <person name="Amaro Gonzalez C."/>
        </authorList>
    </citation>
    <scope>NUCLEOTIDE SEQUENCE</scope>
</reference>
<accession>A0A0E9QY74</accession>
<evidence type="ECO:0000313" key="1">
    <source>
        <dbReference type="EMBL" id="JAH21215.1"/>
    </source>
</evidence>
<reference evidence="1" key="2">
    <citation type="journal article" date="2015" name="Fish Shellfish Immunol.">
        <title>Early steps in the European eel (Anguilla anguilla)-Vibrio vulnificus interaction in the gills: Role of the RtxA13 toxin.</title>
        <authorList>
            <person name="Callol A."/>
            <person name="Pajuelo D."/>
            <person name="Ebbesson L."/>
            <person name="Teles M."/>
            <person name="MacKenzie S."/>
            <person name="Amaro C."/>
        </authorList>
    </citation>
    <scope>NUCLEOTIDE SEQUENCE</scope>
</reference>